<sequence length="87" mass="9986">MRVQLGQLYDLRYSLSVDQLCVGEVLMPLERLAPAHLKVAIEYLLHKYSVLRARFVGSGMNMKMDFVPPSRELLHQVFEASGCFWEG</sequence>
<dbReference type="Proteomes" id="UP000250870">
    <property type="component" value="Unassembled WGS sequence"/>
</dbReference>
<dbReference type="EMBL" id="NSCI01000002">
    <property type="protein sequence ID" value="RAW92888.1"/>
    <property type="molecule type" value="Genomic_DNA"/>
</dbReference>
<evidence type="ECO:0000313" key="1">
    <source>
        <dbReference type="EMBL" id="RAW92888.1"/>
    </source>
</evidence>
<evidence type="ECO:0000313" key="2">
    <source>
        <dbReference type="Proteomes" id="UP000250870"/>
    </source>
</evidence>
<dbReference type="AlphaFoldDB" id="A0A329VLD1"/>
<comment type="caution">
    <text evidence="1">The sequence shown here is derived from an EMBL/GenBank/DDBJ whole genome shotgun (WGS) entry which is preliminary data.</text>
</comment>
<gene>
    <name evidence="1" type="ORF">CKY01_02005</name>
</gene>
<accession>A0A329VLD1</accession>
<dbReference type="RefSeq" id="WP_113024533.1">
    <property type="nucleotide sequence ID" value="NZ_CAWNWQ010000002.1"/>
</dbReference>
<proteinExistence type="predicted"/>
<protein>
    <submittedName>
        <fullName evidence="1">Uncharacterized protein</fullName>
    </submittedName>
</protein>
<organism evidence="1 2">
    <name type="scientific">Photorhabdus laumondii subsp. clarkei</name>
    <dbReference type="NCBI Taxonomy" id="2029685"/>
    <lineage>
        <taxon>Bacteria</taxon>
        <taxon>Pseudomonadati</taxon>
        <taxon>Pseudomonadota</taxon>
        <taxon>Gammaproteobacteria</taxon>
        <taxon>Enterobacterales</taxon>
        <taxon>Morganellaceae</taxon>
        <taxon>Photorhabdus</taxon>
    </lineage>
</organism>
<name>A0A329VLD1_9GAMM</name>
<reference evidence="1 2" key="1">
    <citation type="journal article" date="2018" name="Int. J. Syst. Evol. Microbiol.">
        <title>Whole-genome-based revisit of Photorhabdus phylogeny: proposal for the elevation of most Photorhabdus subspecies to the species level and description of one novel species Photorhabdus bodei sp. nov., and one novel subspecies Photorhabdus laumondii subsp. clarkei subsp. nov.</title>
        <authorList>
            <person name="Machado R.A.R."/>
            <person name="Wuthrich D."/>
            <person name="Kuhnert P."/>
            <person name="Arce C.C.M."/>
            <person name="Thonen L."/>
            <person name="Ruiz C."/>
            <person name="Zhang X."/>
            <person name="Robert C.A.M."/>
            <person name="Karimi J."/>
            <person name="Kamali S."/>
            <person name="Ma J."/>
            <person name="Bruggmann R."/>
            <person name="Erb M."/>
        </authorList>
    </citation>
    <scope>NUCLEOTIDE SEQUENCE [LARGE SCALE GENOMIC DNA]</scope>
    <source>
        <strain evidence="1 2">BOJ-47</strain>
    </source>
</reference>